<evidence type="ECO:0000313" key="1">
    <source>
        <dbReference type="EMBL" id="ABF91878.1"/>
    </source>
</evidence>
<name>Q1DD08_MYXXD</name>
<dbReference type="AlphaFoldDB" id="Q1DD08"/>
<accession>Q1DD08</accession>
<evidence type="ECO:0000313" key="2">
    <source>
        <dbReference type="Proteomes" id="UP000002402"/>
    </source>
</evidence>
<dbReference type="Proteomes" id="UP000002402">
    <property type="component" value="Chromosome"/>
</dbReference>
<dbReference type="EMBL" id="CP000113">
    <property type="protein sequence ID" value="ABF91878.1"/>
    <property type="molecule type" value="Genomic_DNA"/>
</dbReference>
<dbReference type="EnsemblBacteria" id="ABF91878">
    <property type="protein sequence ID" value="ABF91878"/>
    <property type="gene ID" value="MXAN_1205"/>
</dbReference>
<gene>
    <name evidence="1" type="ordered locus">MXAN_1205</name>
</gene>
<sequence>MLVQLDLNFVGELSLSVAPADCLFPRSAVGRWIHEQHSREHRQVLARPVGTK</sequence>
<proteinExistence type="predicted"/>
<protein>
    <submittedName>
        <fullName evidence="1">Uncharacterized protein</fullName>
    </submittedName>
</protein>
<reference evidence="1 2" key="1">
    <citation type="journal article" date="2006" name="Proc. Natl. Acad. Sci. U.S.A.">
        <title>Evolution of sensory complexity recorded in a myxobacterial genome.</title>
        <authorList>
            <person name="Goldman B.S."/>
            <person name="Nierman W.C."/>
            <person name="Kaiser D."/>
            <person name="Slater S.C."/>
            <person name="Durkin A.S."/>
            <person name="Eisen J.A."/>
            <person name="Ronning C.M."/>
            <person name="Barbazuk W.B."/>
            <person name="Blanchard M."/>
            <person name="Field C."/>
            <person name="Halling C."/>
            <person name="Hinkle G."/>
            <person name="Iartchuk O."/>
            <person name="Kim H.S."/>
            <person name="Mackenzie C."/>
            <person name="Madupu R."/>
            <person name="Miller N."/>
            <person name="Shvartsbeyn A."/>
            <person name="Sullivan S.A."/>
            <person name="Vaudin M."/>
            <person name="Wiegand R."/>
            <person name="Kaplan H.B."/>
        </authorList>
    </citation>
    <scope>NUCLEOTIDE SEQUENCE [LARGE SCALE GENOMIC DNA]</scope>
    <source>
        <strain evidence="2">DK1622</strain>
    </source>
</reference>
<dbReference type="KEGG" id="mxa:MXAN_1205"/>
<organism evidence="1 2">
    <name type="scientific">Myxococcus xanthus (strain DK1622)</name>
    <dbReference type="NCBI Taxonomy" id="246197"/>
    <lineage>
        <taxon>Bacteria</taxon>
        <taxon>Pseudomonadati</taxon>
        <taxon>Myxococcota</taxon>
        <taxon>Myxococcia</taxon>
        <taxon>Myxococcales</taxon>
        <taxon>Cystobacterineae</taxon>
        <taxon>Myxococcaceae</taxon>
        <taxon>Myxococcus</taxon>
    </lineage>
</organism>
<dbReference type="HOGENOM" id="CLU_3082154_0_0_7"/>
<keyword evidence="2" id="KW-1185">Reference proteome</keyword>